<gene>
    <name evidence="3" type="ORF">E3N88_08551</name>
</gene>
<dbReference type="OrthoDB" id="1422773at2759"/>
<comment type="caution">
    <text evidence="3">The sequence shown here is derived from an EMBL/GenBank/DDBJ whole genome shotgun (WGS) entry which is preliminary data.</text>
</comment>
<protein>
    <recommendedName>
        <fullName evidence="2">Retroviral polymerase SH3-like domain-containing protein</fullName>
    </recommendedName>
</protein>
<feature type="compositionally biased region" description="Polar residues" evidence="1">
    <location>
        <begin position="115"/>
        <end position="140"/>
    </location>
</feature>
<feature type="region of interest" description="Disordered" evidence="1">
    <location>
        <begin position="94"/>
        <end position="201"/>
    </location>
</feature>
<dbReference type="Proteomes" id="UP000326396">
    <property type="component" value="Linkage Group LG12"/>
</dbReference>
<dbReference type="AlphaFoldDB" id="A0A5N6PJM5"/>
<proteinExistence type="predicted"/>
<dbReference type="InterPro" id="IPR057670">
    <property type="entry name" value="SH3_retrovirus"/>
</dbReference>
<keyword evidence="4" id="KW-1185">Reference proteome</keyword>
<evidence type="ECO:0000259" key="2">
    <source>
        <dbReference type="Pfam" id="PF25597"/>
    </source>
</evidence>
<evidence type="ECO:0000313" key="4">
    <source>
        <dbReference type="Proteomes" id="UP000326396"/>
    </source>
</evidence>
<feature type="compositionally biased region" description="Basic and acidic residues" evidence="1">
    <location>
        <begin position="185"/>
        <end position="194"/>
    </location>
</feature>
<accession>A0A5N6PJM5</accession>
<evidence type="ECO:0000256" key="1">
    <source>
        <dbReference type="SAM" id="MobiDB-lite"/>
    </source>
</evidence>
<dbReference type="EMBL" id="SZYD01000004">
    <property type="protein sequence ID" value="KAD6453845.1"/>
    <property type="molecule type" value="Genomic_DNA"/>
</dbReference>
<reference evidence="3 4" key="1">
    <citation type="submission" date="2019-05" db="EMBL/GenBank/DDBJ databases">
        <title>Mikania micrantha, genome provides insights into the molecular mechanism of rapid growth.</title>
        <authorList>
            <person name="Liu B."/>
        </authorList>
    </citation>
    <scope>NUCLEOTIDE SEQUENCE [LARGE SCALE GENOMIC DNA]</scope>
    <source>
        <strain evidence="3">NLD-2019</strain>
        <tissue evidence="3">Leaf</tissue>
    </source>
</reference>
<evidence type="ECO:0000313" key="3">
    <source>
        <dbReference type="EMBL" id="KAD6453845.1"/>
    </source>
</evidence>
<sequence>MEDLQKAYQQKGGDCFLRQADDYLDGGGAKKGILGRVVGRLGIVGIEGNGGYSQPSLGYRLYNPTSKKFTVQKHVIFNEDSVWPWNNNGTKEPMLGPTYFSDPFPTILADEDNDLSPSLTNQDPSTSTPHPDNLNHPSTLPNHQSHSSQSNSSPSHNNTPTGQQPSSATTPSRPKRTSRPPGWLKDYHSEHATSAEETQLFALNISDPTSYAEAAPHP</sequence>
<dbReference type="Pfam" id="PF25597">
    <property type="entry name" value="SH3_retrovirus"/>
    <property type="match status" value="1"/>
</dbReference>
<organism evidence="3 4">
    <name type="scientific">Mikania micrantha</name>
    <name type="common">bitter vine</name>
    <dbReference type="NCBI Taxonomy" id="192012"/>
    <lineage>
        <taxon>Eukaryota</taxon>
        <taxon>Viridiplantae</taxon>
        <taxon>Streptophyta</taxon>
        <taxon>Embryophyta</taxon>
        <taxon>Tracheophyta</taxon>
        <taxon>Spermatophyta</taxon>
        <taxon>Magnoliopsida</taxon>
        <taxon>eudicotyledons</taxon>
        <taxon>Gunneridae</taxon>
        <taxon>Pentapetalae</taxon>
        <taxon>asterids</taxon>
        <taxon>campanulids</taxon>
        <taxon>Asterales</taxon>
        <taxon>Asteraceae</taxon>
        <taxon>Asteroideae</taxon>
        <taxon>Heliantheae alliance</taxon>
        <taxon>Eupatorieae</taxon>
        <taxon>Mikania</taxon>
    </lineage>
</organism>
<feature type="domain" description="Retroviral polymerase SH3-like" evidence="2">
    <location>
        <begin position="51"/>
        <end position="88"/>
    </location>
</feature>
<name>A0A5N6PJM5_9ASTR</name>
<feature type="compositionally biased region" description="Low complexity" evidence="1">
    <location>
        <begin position="141"/>
        <end position="158"/>
    </location>
</feature>